<dbReference type="EMBL" id="WSFC01000020">
    <property type="protein sequence ID" value="NDL03745.1"/>
    <property type="molecule type" value="Genomic_DNA"/>
</dbReference>
<dbReference type="Proteomes" id="UP000466619">
    <property type="component" value="Unassembled WGS sequence"/>
</dbReference>
<comment type="caution">
    <text evidence="1">The sequence shown here is derived from an EMBL/GenBank/DDBJ whole genome shotgun (WGS) entry which is preliminary data.</text>
</comment>
<name>A0ABX0AL43_9GAMM</name>
<reference evidence="1 2" key="1">
    <citation type="submission" date="2019-12" db="EMBL/GenBank/DDBJ databases">
        <title>Engineering Photorhabdus to improve their lethality against agricultural pests.</title>
        <authorList>
            <person name="Machado R.A.R."/>
        </authorList>
    </citation>
    <scope>NUCLEOTIDE SEQUENCE [LARGE SCALE GENOMIC DNA]</scope>
    <source>
        <strain evidence="1 2">M-CN4</strain>
    </source>
</reference>
<proteinExistence type="predicted"/>
<gene>
    <name evidence="1" type="ORF">GPY48_11060</name>
</gene>
<accession>A0ABX0AL43</accession>
<keyword evidence="2" id="KW-1185">Reference proteome</keyword>
<evidence type="ECO:0000313" key="2">
    <source>
        <dbReference type="Proteomes" id="UP000466619"/>
    </source>
</evidence>
<evidence type="ECO:0000313" key="1">
    <source>
        <dbReference type="EMBL" id="NDL03745.1"/>
    </source>
</evidence>
<sequence length="54" mass="6103">MEQLKNISQIEHQGTAVCGRLFVGGRVRINCLHFSTKKAEFDLRGSEMAILKQI</sequence>
<protein>
    <submittedName>
        <fullName evidence="1">Uncharacterized protein</fullName>
    </submittedName>
</protein>
<organism evidence="1 2">
    <name type="scientific">Photorhabdus bodei</name>
    <dbReference type="NCBI Taxonomy" id="2029681"/>
    <lineage>
        <taxon>Bacteria</taxon>
        <taxon>Pseudomonadati</taxon>
        <taxon>Pseudomonadota</taxon>
        <taxon>Gammaproteobacteria</taxon>
        <taxon>Enterobacterales</taxon>
        <taxon>Morganellaceae</taxon>
        <taxon>Photorhabdus</taxon>
    </lineage>
</organism>